<dbReference type="OrthoDB" id="5145315at2"/>
<accession>A0A5C4L759</accession>
<dbReference type="Proteomes" id="UP000305267">
    <property type="component" value="Unassembled WGS sequence"/>
</dbReference>
<dbReference type="GO" id="GO:0002161">
    <property type="term" value="F:aminoacyl-tRNA deacylase activity"/>
    <property type="evidence" value="ECO:0007669"/>
    <property type="project" value="InterPro"/>
</dbReference>
<dbReference type="AlphaFoldDB" id="A0A5C4L759"/>
<proteinExistence type="inferred from homology"/>
<dbReference type="Gene3D" id="3.90.960.10">
    <property type="entry name" value="YbaK/aminoacyl-tRNA synthetase-associated domain"/>
    <property type="match status" value="1"/>
</dbReference>
<comment type="caution">
    <text evidence="3">The sequence shown here is derived from an EMBL/GenBank/DDBJ whole genome shotgun (WGS) entry which is preliminary data.</text>
</comment>
<dbReference type="InterPro" id="IPR040285">
    <property type="entry name" value="ProX/PRXD1"/>
</dbReference>
<reference evidence="3 4" key="1">
    <citation type="submission" date="2019-06" db="EMBL/GenBank/DDBJ databases">
        <title>Genome of Methylobacterium sp. 17Sr1-39.</title>
        <authorList>
            <person name="Seo T."/>
        </authorList>
    </citation>
    <scope>NUCLEOTIDE SEQUENCE [LARGE SCALE GENOMIC DNA]</scope>
    <source>
        <strain evidence="3 4">17Sr1-39</strain>
    </source>
</reference>
<dbReference type="Pfam" id="PF04073">
    <property type="entry name" value="tRNA_edit"/>
    <property type="match status" value="1"/>
</dbReference>
<evidence type="ECO:0000256" key="1">
    <source>
        <dbReference type="ARBA" id="ARBA00010201"/>
    </source>
</evidence>
<sequence length="190" mass="20368">MSETCVPENCLPETCQPETRSLLSPDDLLTRLRGRGIAYKLFEHPPVLTVEAMMAVCGGIAGAHTKNLFLRDNKKTYFLVTLHHDAAVDLKAFRPVLGAKGGLSFASADALREQLGVESGAVSPLAALNAAPGSVKVFLQDSLLDETRINVHPLVSTRTLNLVPGDLMAALREEGHEVTVFALPEGRAEA</sequence>
<keyword evidence="4" id="KW-1185">Reference proteome</keyword>
<feature type="domain" description="YbaK/aminoacyl-tRNA synthetase-associated" evidence="2">
    <location>
        <begin position="44"/>
        <end position="168"/>
    </location>
</feature>
<dbReference type="SUPFAM" id="SSF55826">
    <property type="entry name" value="YbaK/ProRS associated domain"/>
    <property type="match status" value="1"/>
</dbReference>
<dbReference type="InterPro" id="IPR007214">
    <property type="entry name" value="YbaK/aa-tRNA-synth-assoc-dom"/>
</dbReference>
<protein>
    <submittedName>
        <fullName evidence="3">Prolyl-tRNA synthetase associated domain-containing protein</fullName>
    </submittedName>
</protein>
<organism evidence="3 4">
    <name type="scientific">Methylobacterium terricola</name>
    <dbReference type="NCBI Taxonomy" id="2583531"/>
    <lineage>
        <taxon>Bacteria</taxon>
        <taxon>Pseudomonadati</taxon>
        <taxon>Pseudomonadota</taxon>
        <taxon>Alphaproteobacteria</taxon>
        <taxon>Hyphomicrobiales</taxon>
        <taxon>Methylobacteriaceae</taxon>
        <taxon>Methylobacterium</taxon>
    </lineage>
</organism>
<dbReference type="GO" id="GO:0004812">
    <property type="term" value="F:aminoacyl-tRNA ligase activity"/>
    <property type="evidence" value="ECO:0007669"/>
    <property type="project" value="UniProtKB-KW"/>
</dbReference>
<keyword evidence="3" id="KW-0030">Aminoacyl-tRNA synthetase</keyword>
<evidence type="ECO:0000313" key="4">
    <source>
        <dbReference type="Proteomes" id="UP000305267"/>
    </source>
</evidence>
<dbReference type="InterPro" id="IPR036754">
    <property type="entry name" value="YbaK/aa-tRNA-synt-asso_dom_sf"/>
</dbReference>
<dbReference type="PANTHER" id="PTHR31423">
    <property type="entry name" value="YBAK DOMAIN-CONTAINING PROTEIN"/>
    <property type="match status" value="1"/>
</dbReference>
<keyword evidence="3" id="KW-0436">Ligase</keyword>
<dbReference type="RefSeq" id="WP_139039967.1">
    <property type="nucleotide sequence ID" value="NZ_VDDA01000031.1"/>
</dbReference>
<evidence type="ECO:0000259" key="2">
    <source>
        <dbReference type="Pfam" id="PF04073"/>
    </source>
</evidence>
<name>A0A5C4L759_9HYPH</name>
<dbReference type="CDD" id="cd04335">
    <property type="entry name" value="PrdX_deacylase"/>
    <property type="match status" value="1"/>
</dbReference>
<gene>
    <name evidence="3" type="ORF">FF100_31390</name>
</gene>
<dbReference type="EMBL" id="VDDA01000031">
    <property type="protein sequence ID" value="TNC07704.1"/>
    <property type="molecule type" value="Genomic_DNA"/>
</dbReference>
<dbReference type="PANTHER" id="PTHR31423:SF3">
    <property type="entry name" value="PROLYL-TRNA SYNTHETASE ASSOCIATED DOMAIN-CONTAINING PROTEIN 1-RELATED"/>
    <property type="match status" value="1"/>
</dbReference>
<evidence type="ECO:0000313" key="3">
    <source>
        <dbReference type="EMBL" id="TNC07704.1"/>
    </source>
</evidence>
<comment type="similarity">
    <text evidence="1">Belongs to the PRORSD1 family.</text>
</comment>